<dbReference type="AlphaFoldDB" id="L7LSW8"/>
<sequence>MITTLSFLAFRMRMMVMRNFRVIFITMLLTAVVARAQGSDHDSDLDELNKEAEQVKKPDQTETVDIAKFYKTDEVIWIFSATGSHFPCIVDIVEKTSDDTTTFWRYHNENTQFQKRFLNGRFLKEPSGLPPYDTMVVSPSKYLPNRVHRSWKGTEKMLHESSDKNCAFFEVTYNERPDRRSLPDQKTALFGGRPRGSMESTVEYDLRIKNSIMRKDQVPACLEKLRAAMRQSRYENLELPTPLFQCKEYCQNDPQCGDALSGQQANTPPAK</sequence>
<keyword evidence="1" id="KW-0732">Signal</keyword>
<reference evidence="2" key="1">
    <citation type="submission" date="2012-11" db="EMBL/GenBank/DDBJ databases">
        <authorList>
            <person name="Lucero-Rivera Y.E."/>
            <person name="Tovar-Ramirez D."/>
        </authorList>
    </citation>
    <scope>NUCLEOTIDE SEQUENCE</scope>
    <source>
        <tissue evidence="2">Salivary gland</tissue>
    </source>
</reference>
<dbReference type="EMBL" id="GACK01011046">
    <property type="protein sequence ID" value="JAA53988.1"/>
    <property type="molecule type" value="mRNA"/>
</dbReference>
<protein>
    <submittedName>
        <fullName evidence="2">Putative salivary lipocalin</fullName>
    </submittedName>
</protein>
<feature type="chain" id="PRO_5003980195" evidence="1">
    <location>
        <begin position="39"/>
        <end position="271"/>
    </location>
</feature>
<proteinExistence type="evidence at transcript level"/>
<accession>L7LSW8</accession>
<evidence type="ECO:0000313" key="2">
    <source>
        <dbReference type="EMBL" id="JAA53988.1"/>
    </source>
</evidence>
<reference evidence="2" key="2">
    <citation type="journal article" date="2015" name="J. Proteomics">
        <title>Sexual differences in the sialomes of the zebra tick, Rhipicephalus pulchellus.</title>
        <authorList>
            <person name="Tan A.W."/>
            <person name="Francischetti I.M."/>
            <person name="Slovak M."/>
            <person name="Kini R.M."/>
            <person name="Ribeiro J.M."/>
        </authorList>
    </citation>
    <scope>NUCLEOTIDE SEQUENCE</scope>
    <source>
        <tissue evidence="2">Salivary gland</tissue>
    </source>
</reference>
<evidence type="ECO:0000256" key="1">
    <source>
        <dbReference type="SAM" id="SignalP"/>
    </source>
</evidence>
<feature type="signal peptide" evidence="1">
    <location>
        <begin position="1"/>
        <end position="38"/>
    </location>
</feature>
<name>L7LSW8_RHIPC</name>
<organism evidence="2">
    <name type="scientific">Rhipicephalus pulchellus</name>
    <name type="common">Yellow backed tick</name>
    <name type="synonym">Dermacentor pulchellus</name>
    <dbReference type="NCBI Taxonomy" id="72859"/>
    <lineage>
        <taxon>Eukaryota</taxon>
        <taxon>Metazoa</taxon>
        <taxon>Ecdysozoa</taxon>
        <taxon>Arthropoda</taxon>
        <taxon>Chelicerata</taxon>
        <taxon>Arachnida</taxon>
        <taxon>Acari</taxon>
        <taxon>Parasitiformes</taxon>
        <taxon>Ixodida</taxon>
        <taxon>Ixodoidea</taxon>
        <taxon>Ixodidae</taxon>
        <taxon>Rhipicephalinae</taxon>
        <taxon>Rhipicephalus</taxon>
        <taxon>Rhipicephalus</taxon>
    </lineage>
</organism>